<evidence type="ECO:0000256" key="7">
    <source>
        <dbReference type="SAM" id="Coils"/>
    </source>
</evidence>
<dbReference type="GO" id="GO:0016757">
    <property type="term" value="F:glycosyltransferase activity"/>
    <property type="evidence" value="ECO:0007669"/>
    <property type="project" value="UniProtKB-KW"/>
</dbReference>
<evidence type="ECO:0000313" key="10">
    <source>
        <dbReference type="Proteomes" id="UP000013827"/>
    </source>
</evidence>
<evidence type="ECO:0000256" key="6">
    <source>
        <dbReference type="ARBA" id="ARBA00023136"/>
    </source>
</evidence>
<sequence length="377" mass="40126">GGKRYSGDVKVCPLTSSGEHGRKGAFVAFGNTESFYRNMVMGHGPYCEEGEGGGGRVVGGDRRIPSYGGEYRYAREDKDVGVQLLLFESFGGFGKGVGEILWKAANVLQNKLTRAQYLDEAAPVVYRPRKFFSAARNPPQVMNSLQGALLALILCAALVSLGSMTSAQASMAERTEAAARTEHQMTALRQMAASSQRAEERLDRLLAAVEQLRADASLRPKVAATATPAAAAVLPAPAATAATAATAAATAAAAADDGCPGRRPYHTVLTATGSVYQQWQARIMYHHWKKASAAGGKCTDMAAFTRLCATAGGRPDGLEGEIPTLFTVELSAQVLASHFHFGVLNRPNSVKQLMESTTLLAEIRKTSDYVLILETDH</sequence>
<comment type="subcellular location">
    <subcellularLocation>
        <location evidence="1">Membrane</location>
        <topology evidence="1">Single-pass membrane protein</topology>
    </subcellularLocation>
</comment>
<dbReference type="AlphaFoldDB" id="A0A0D3IKD9"/>
<dbReference type="KEGG" id="ehx:EMIHUDRAFT_124638"/>
<dbReference type="RefSeq" id="XP_005764153.1">
    <property type="nucleotide sequence ID" value="XM_005764096.1"/>
</dbReference>
<keyword evidence="7" id="KW-0175">Coiled coil</keyword>
<dbReference type="GeneID" id="17257875"/>
<dbReference type="Proteomes" id="UP000013827">
    <property type="component" value="Unassembled WGS sequence"/>
</dbReference>
<evidence type="ECO:0000256" key="3">
    <source>
        <dbReference type="ARBA" id="ARBA00022679"/>
    </source>
</evidence>
<evidence type="ECO:0000256" key="2">
    <source>
        <dbReference type="ARBA" id="ARBA00022676"/>
    </source>
</evidence>
<reference evidence="10" key="1">
    <citation type="journal article" date="2013" name="Nature">
        <title>Pan genome of the phytoplankton Emiliania underpins its global distribution.</title>
        <authorList>
            <person name="Read B.A."/>
            <person name="Kegel J."/>
            <person name="Klute M.J."/>
            <person name="Kuo A."/>
            <person name="Lefebvre S.C."/>
            <person name="Maumus F."/>
            <person name="Mayer C."/>
            <person name="Miller J."/>
            <person name="Monier A."/>
            <person name="Salamov A."/>
            <person name="Young J."/>
            <person name="Aguilar M."/>
            <person name="Claverie J.M."/>
            <person name="Frickenhaus S."/>
            <person name="Gonzalez K."/>
            <person name="Herman E.K."/>
            <person name="Lin Y.C."/>
            <person name="Napier J."/>
            <person name="Ogata H."/>
            <person name="Sarno A.F."/>
            <person name="Shmutz J."/>
            <person name="Schroeder D."/>
            <person name="de Vargas C."/>
            <person name="Verret F."/>
            <person name="von Dassow P."/>
            <person name="Valentin K."/>
            <person name="Van de Peer Y."/>
            <person name="Wheeler G."/>
            <person name="Dacks J.B."/>
            <person name="Delwiche C.F."/>
            <person name="Dyhrman S.T."/>
            <person name="Glockner G."/>
            <person name="John U."/>
            <person name="Richards T."/>
            <person name="Worden A.Z."/>
            <person name="Zhang X."/>
            <person name="Grigoriev I.V."/>
            <person name="Allen A.E."/>
            <person name="Bidle K."/>
            <person name="Borodovsky M."/>
            <person name="Bowler C."/>
            <person name="Brownlee C."/>
            <person name="Cock J.M."/>
            <person name="Elias M."/>
            <person name="Gladyshev V.N."/>
            <person name="Groth M."/>
            <person name="Guda C."/>
            <person name="Hadaegh A."/>
            <person name="Iglesias-Rodriguez M.D."/>
            <person name="Jenkins J."/>
            <person name="Jones B.M."/>
            <person name="Lawson T."/>
            <person name="Leese F."/>
            <person name="Lindquist E."/>
            <person name="Lobanov A."/>
            <person name="Lomsadze A."/>
            <person name="Malik S.B."/>
            <person name="Marsh M.E."/>
            <person name="Mackinder L."/>
            <person name="Mock T."/>
            <person name="Mueller-Roeber B."/>
            <person name="Pagarete A."/>
            <person name="Parker M."/>
            <person name="Probert I."/>
            <person name="Quesneville H."/>
            <person name="Raines C."/>
            <person name="Rensing S.A."/>
            <person name="Riano-Pachon D.M."/>
            <person name="Richier S."/>
            <person name="Rokitta S."/>
            <person name="Shiraiwa Y."/>
            <person name="Soanes D.M."/>
            <person name="van der Giezen M."/>
            <person name="Wahlund T.M."/>
            <person name="Williams B."/>
            <person name="Wilson W."/>
            <person name="Wolfe G."/>
            <person name="Wurch L.L."/>
        </authorList>
    </citation>
    <scope>NUCLEOTIDE SEQUENCE</scope>
</reference>
<dbReference type="EnsemblProtists" id="EOD11724">
    <property type="protein sequence ID" value="EOD11724"/>
    <property type="gene ID" value="EMIHUDRAFT_124638"/>
</dbReference>
<evidence type="ECO:0000256" key="5">
    <source>
        <dbReference type="ARBA" id="ARBA00022989"/>
    </source>
</evidence>
<dbReference type="HOGENOM" id="CLU_734877_0_0_1"/>
<protein>
    <recommendedName>
        <fullName evidence="8">Hydroxyproline O-arabinosyltransferase-like domain-containing protein</fullName>
    </recommendedName>
</protein>
<keyword evidence="2" id="KW-0328">Glycosyltransferase</keyword>
<keyword evidence="6" id="KW-0472">Membrane</keyword>
<evidence type="ECO:0000313" key="9">
    <source>
        <dbReference type="EnsemblProtists" id="EOD11724"/>
    </source>
</evidence>
<dbReference type="PANTHER" id="PTHR31485:SF3">
    <property type="entry name" value="HYDROXYPROLINE O-ARABINOSYLTRANSFERASE 1"/>
    <property type="match status" value="1"/>
</dbReference>
<evidence type="ECO:0000256" key="1">
    <source>
        <dbReference type="ARBA" id="ARBA00004167"/>
    </source>
</evidence>
<name>A0A0D3IKD9_EMIH1</name>
<dbReference type="GO" id="GO:0016020">
    <property type="term" value="C:membrane"/>
    <property type="evidence" value="ECO:0007669"/>
    <property type="project" value="UniProtKB-SubCell"/>
</dbReference>
<dbReference type="InterPro" id="IPR044845">
    <property type="entry name" value="HPAT/SRGT1-like"/>
</dbReference>
<feature type="domain" description="Hydroxyproline O-arabinosyltransferase-like" evidence="8">
    <location>
        <begin position="265"/>
        <end position="377"/>
    </location>
</feature>
<keyword evidence="4" id="KW-0812">Transmembrane</keyword>
<accession>A0A0D3IKD9</accession>
<dbReference type="PANTHER" id="PTHR31485">
    <property type="entry name" value="PEPTIDYL SERINE ALPHA-GALACTOSYLTRANSFERASE"/>
    <property type="match status" value="1"/>
</dbReference>
<reference evidence="9" key="2">
    <citation type="submission" date="2024-10" db="UniProtKB">
        <authorList>
            <consortium name="EnsemblProtists"/>
        </authorList>
    </citation>
    <scope>IDENTIFICATION</scope>
</reference>
<dbReference type="Pfam" id="PF23452">
    <property type="entry name" value="HPAT"/>
    <property type="match status" value="1"/>
</dbReference>
<proteinExistence type="predicted"/>
<evidence type="ECO:0000259" key="8">
    <source>
        <dbReference type="Pfam" id="PF23452"/>
    </source>
</evidence>
<dbReference type="InterPro" id="IPR056508">
    <property type="entry name" value="HPAT-like"/>
</dbReference>
<evidence type="ECO:0000256" key="4">
    <source>
        <dbReference type="ARBA" id="ARBA00022692"/>
    </source>
</evidence>
<keyword evidence="10" id="KW-1185">Reference proteome</keyword>
<dbReference type="PaxDb" id="2903-EOD11724"/>
<feature type="coiled-coil region" evidence="7">
    <location>
        <begin position="188"/>
        <end position="215"/>
    </location>
</feature>
<keyword evidence="5" id="KW-1133">Transmembrane helix</keyword>
<organism evidence="9 10">
    <name type="scientific">Emiliania huxleyi (strain CCMP1516)</name>
    <dbReference type="NCBI Taxonomy" id="280463"/>
    <lineage>
        <taxon>Eukaryota</taxon>
        <taxon>Haptista</taxon>
        <taxon>Haptophyta</taxon>
        <taxon>Prymnesiophyceae</taxon>
        <taxon>Isochrysidales</taxon>
        <taxon>Noelaerhabdaceae</taxon>
        <taxon>Emiliania</taxon>
    </lineage>
</organism>
<keyword evidence="3" id="KW-0808">Transferase</keyword>